<dbReference type="AlphaFoldDB" id="A0A7D5GNM3"/>
<reference evidence="2 3" key="1">
    <citation type="submission" date="2020-07" db="EMBL/GenBank/DDBJ databases">
        <authorList>
            <person name="Cui H."/>
        </authorList>
    </citation>
    <scope>NUCLEOTIDE SEQUENCE [LARGE SCALE GENOMIC DNA]</scope>
    <source>
        <strain evidence="2 3">YPL8</strain>
    </source>
</reference>
<dbReference type="OrthoDB" id="115049at2157"/>
<sequence length="152" mass="16648">MGSASNDRIGTDDEVDTVLTFSLDSSRYCISAGSVVSVLGIADDSTLADADDPWNAGTITVTDERISVVDLPRVFGSTFRTSVRVDNPELLVLDVTDDDGYYYGWLVDDVDGPRTVRPESLEPSHMNTTHVKGRVQIDGTKTVWLNEQAIHR</sequence>
<organism evidence="2 3">
    <name type="scientific">Natrinema halophilum</name>
    <dbReference type="NCBI Taxonomy" id="1699371"/>
    <lineage>
        <taxon>Archaea</taxon>
        <taxon>Methanobacteriati</taxon>
        <taxon>Methanobacteriota</taxon>
        <taxon>Stenosarchaea group</taxon>
        <taxon>Halobacteria</taxon>
        <taxon>Halobacteriales</taxon>
        <taxon>Natrialbaceae</taxon>
        <taxon>Natrinema</taxon>
    </lineage>
</organism>
<evidence type="ECO:0000259" key="1">
    <source>
        <dbReference type="PROSITE" id="PS50851"/>
    </source>
</evidence>
<feature type="domain" description="CheW-like" evidence="1">
    <location>
        <begin position="15"/>
        <end position="152"/>
    </location>
</feature>
<dbReference type="PROSITE" id="PS50851">
    <property type="entry name" value="CHEW"/>
    <property type="match status" value="1"/>
</dbReference>
<evidence type="ECO:0000313" key="2">
    <source>
        <dbReference type="EMBL" id="QLG51032.1"/>
    </source>
</evidence>
<proteinExistence type="predicted"/>
<dbReference type="RefSeq" id="WP_179264147.1">
    <property type="nucleotide sequence ID" value="NZ_CP058601.1"/>
</dbReference>
<dbReference type="SMART" id="SM00260">
    <property type="entry name" value="CheW"/>
    <property type="match status" value="1"/>
</dbReference>
<keyword evidence="3" id="KW-1185">Reference proteome</keyword>
<dbReference type="InterPro" id="IPR002545">
    <property type="entry name" value="CheW-lke_dom"/>
</dbReference>
<dbReference type="Proteomes" id="UP000509241">
    <property type="component" value="Chromosome"/>
</dbReference>
<dbReference type="Gene3D" id="2.40.50.180">
    <property type="entry name" value="CheA-289, Domain 4"/>
    <property type="match status" value="1"/>
</dbReference>
<dbReference type="GO" id="GO:0007165">
    <property type="term" value="P:signal transduction"/>
    <property type="evidence" value="ECO:0007669"/>
    <property type="project" value="InterPro"/>
</dbReference>
<dbReference type="GO" id="GO:0006935">
    <property type="term" value="P:chemotaxis"/>
    <property type="evidence" value="ECO:0007669"/>
    <property type="project" value="InterPro"/>
</dbReference>
<name>A0A7D5GNM3_9EURY</name>
<dbReference type="KEGG" id="haly:HYG82_20460"/>
<dbReference type="Gene3D" id="2.30.30.40">
    <property type="entry name" value="SH3 Domains"/>
    <property type="match status" value="1"/>
</dbReference>
<dbReference type="Pfam" id="PF01584">
    <property type="entry name" value="CheW"/>
    <property type="match status" value="1"/>
</dbReference>
<protein>
    <submittedName>
        <fullName evidence="2">Chemotaxis protein CheW</fullName>
    </submittedName>
</protein>
<dbReference type="InterPro" id="IPR036061">
    <property type="entry name" value="CheW-like_dom_sf"/>
</dbReference>
<dbReference type="SUPFAM" id="SSF50341">
    <property type="entry name" value="CheW-like"/>
    <property type="match status" value="1"/>
</dbReference>
<accession>A0A7D5GNM3</accession>
<dbReference type="EMBL" id="CP058601">
    <property type="protein sequence ID" value="QLG51032.1"/>
    <property type="molecule type" value="Genomic_DNA"/>
</dbReference>
<dbReference type="GeneID" id="56035717"/>
<evidence type="ECO:0000313" key="3">
    <source>
        <dbReference type="Proteomes" id="UP000509241"/>
    </source>
</evidence>
<gene>
    <name evidence="2" type="ORF">HYG82_20460</name>
</gene>